<dbReference type="EMBL" id="JACHMN010000003">
    <property type="protein sequence ID" value="MBB5874614.1"/>
    <property type="molecule type" value="Genomic_DNA"/>
</dbReference>
<dbReference type="AlphaFoldDB" id="A0A841C2N0"/>
<feature type="transmembrane region" description="Helical" evidence="1">
    <location>
        <begin position="20"/>
        <end position="41"/>
    </location>
</feature>
<keyword evidence="1" id="KW-1133">Transmembrane helix</keyword>
<evidence type="ECO:0000313" key="3">
    <source>
        <dbReference type="Proteomes" id="UP000587527"/>
    </source>
</evidence>
<accession>A0A841C2N0</accession>
<evidence type="ECO:0000256" key="1">
    <source>
        <dbReference type="SAM" id="Phobius"/>
    </source>
</evidence>
<protein>
    <submittedName>
        <fullName evidence="2">Uncharacterized protein</fullName>
    </submittedName>
</protein>
<gene>
    <name evidence="2" type="ORF">F4553_008048</name>
</gene>
<organism evidence="2 3">
    <name type="scientific">Allocatelliglobosispora scoriae</name>
    <dbReference type="NCBI Taxonomy" id="643052"/>
    <lineage>
        <taxon>Bacteria</taxon>
        <taxon>Bacillati</taxon>
        <taxon>Actinomycetota</taxon>
        <taxon>Actinomycetes</taxon>
        <taxon>Micromonosporales</taxon>
        <taxon>Micromonosporaceae</taxon>
        <taxon>Allocatelliglobosispora</taxon>
    </lineage>
</organism>
<keyword evidence="3" id="KW-1185">Reference proteome</keyword>
<dbReference type="RefSeq" id="WP_184846872.1">
    <property type="nucleotide sequence ID" value="NZ_JACHMN010000003.1"/>
</dbReference>
<reference evidence="2 3" key="1">
    <citation type="submission" date="2020-08" db="EMBL/GenBank/DDBJ databases">
        <title>Sequencing the genomes of 1000 actinobacteria strains.</title>
        <authorList>
            <person name="Klenk H.-P."/>
        </authorList>
    </citation>
    <scope>NUCLEOTIDE SEQUENCE [LARGE SCALE GENOMIC DNA]</scope>
    <source>
        <strain evidence="2 3">DSM 45362</strain>
    </source>
</reference>
<name>A0A841C2N0_9ACTN</name>
<dbReference type="Proteomes" id="UP000587527">
    <property type="component" value="Unassembled WGS sequence"/>
</dbReference>
<evidence type="ECO:0000313" key="2">
    <source>
        <dbReference type="EMBL" id="MBB5874614.1"/>
    </source>
</evidence>
<comment type="caution">
    <text evidence="2">The sequence shown here is derived from an EMBL/GenBank/DDBJ whole genome shotgun (WGS) entry which is preliminary data.</text>
</comment>
<proteinExistence type="predicted"/>
<keyword evidence="1" id="KW-0472">Membrane</keyword>
<sequence length="169" mass="17688">MASPGVVTQPAPARGLRHHLGAVVSGLVVAVLTASSAPWWWPMLFPGSSSALTVTGFSGGCAAFRVHAQNRWEPYGTRKLVAPDILARQVGGYAPNQVIAVNGWVHGSVAYPFNPPPFNNDVWYHTADDTGWVSFAGVRNVPTEQDPSGHSPDGGAPVPVAAACEGSIH</sequence>
<keyword evidence="1" id="KW-0812">Transmembrane</keyword>